<dbReference type="Gene3D" id="1.20.5.340">
    <property type="match status" value="1"/>
</dbReference>
<dbReference type="Proteomes" id="UP000247702">
    <property type="component" value="Unassembled WGS sequence"/>
</dbReference>
<feature type="compositionally biased region" description="Basic and acidic residues" evidence="2">
    <location>
        <begin position="138"/>
        <end position="156"/>
    </location>
</feature>
<evidence type="ECO:0000313" key="4">
    <source>
        <dbReference type="EMBL" id="GES92252.1"/>
    </source>
</evidence>
<reference evidence="4" key="2">
    <citation type="submission" date="2019-10" db="EMBL/GenBank/DDBJ databases">
        <title>Conservation and host-specific expression of non-tandemly repeated heterogenous ribosome RNA gene in arbuscular mycorrhizal fungi.</title>
        <authorList>
            <person name="Maeda T."/>
            <person name="Kobayashi Y."/>
            <person name="Nakagawa T."/>
            <person name="Ezawa T."/>
            <person name="Yamaguchi K."/>
            <person name="Bino T."/>
            <person name="Nishimoto Y."/>
            <person name="Shigenobu S."/>
            <person name="Kawaguchi M."/>
        </authorList>
    </citation>
    <scope>NUCLEOTIDE SEQUENCE</scope>
    <source>
        <strain evidence="4">HR1</strain>
    </source>
</reference>
<name>A0A2Z6RM17_9GLOM</name>
<evidence type="ECO:0000313" key="5">
    <source>
        <dbReference type="Proteomes" id="UP000247702"/>
    </source>
</evidence>
<dbReference type="EMBL" id="BLAL01000215">
    <property type="protein sequence ID" value="GES92252.1"/>
    <property type="molecule type" value="Genomic_DNA"/>
</dbReference>
<proteinExistence type="predicted"/>
<keyword evidence="1" id="KW-0175">Coiled coil</keyword>
<evidence type="ECO:0000256" key="1">
    <source>
        <dbReference type="SAM" id="Coils"/>
    </source>
</evidence>
<accession>A0A2Z6RM17</accession>
<evidence type="ECO:0000313" key="3">
    <source>
        <dbReference type="EMBL" id="GBB93298.1"/>
    </source>
</evidence>
<gene>
    <name evidence="4" type="ORF">RCL2_001903900</name>
    <name evidence="3" type="ORF">RclHR1_21460004</name>
</gene>
<evidence type="ECO:0000256" key="2">
    <source>
        <dbReference type="SAM" id="MobiDB-lite"/>
    </source>
</evidence>
<comment type="caution">
    <text evidence="3">The sequence shown here is derived from an EMBL/GenBank/DDBJ whole genome shotgun (WGS) entry which is preliminary data.</text>
</comment>
<dbReference type="EMBL" id="BEXD01001276">
    <property type="protein sequence ID" value="GBB93298.1"/>
    <property type="molecule type" value="Genomic_DNA"/>
</dbReference>
<dbReference type="AlphaFoldDB" id="A0A2Z6RM17"/>
<organism evidence="3 5">
    <name type="scientific">Rhizophagus clarus</name>
    <dbReference type="NCBI Taxonomy" id="94130"/>
    <lineage>
        <taxon>Eukaryota</taxon>
        <taxon>Fungi</taxon>
        <taxon>Fungi incertae sedis</taxon>
        <taxon>Mucoromycota</taxon>
        <taxon>Glomeromycotina</taxon>
        <taxon>Glomeromycetes</taxon>
        <taxon>Glomerales</taxon>
        <taxon>Glomeraceae</taxon>
        <taxon>Rhizophagus</taxon>
    </lineage>
</organism>
<feature type="coiled-coil region" evidence="1">
    <location>
        <begin position="6"/>
        <end position="68"/>
    </location>
</feature>
<protein>
    <submittedName>
        <fullName evidence="3">Uncharacterized protein</fullName>
    </submittedName>
</protein>
<feature type="region of interest" description="Disordered" evidence="2">
    <location>
        <begin position="138"/>
        <end position="172"/>
    </location>
</feature>
<sequence length="199" mass="23171">MHEKRLTEANDKISKLENALNALSTKYEMLEQQIKTIHIQHNTQNTSIDNLKQNFSKITKQVDDYQMTKLTINNKLDFIIEKISKNSPIPSHHSTYSHKSPYEHITRKQYNEDPLHLTNLSKYQEIVPEIDIDYNQHQQEETETHYDTSSQFDHKSGYGPTNPKSDTDTDNHTIDAVVHPSELSIDSNRSGIFRLPSFF</sequence>
<reference evidence="3 5" key="1">
    <citation type="submission" date="2017-11" db="EMBL/GenBank/DDBJ databases">
        <title>The genome of Rhizophagus clarus HR1 reveals common genetic basis of auxotrophy among arbuscular mycorrhizal fungi.</title>
        <authorList>
            <person name="Kobayashi Y."/>
        </authorList>
    </citation>
    <scope>NUCLEOTIDE SEQUENCE [LARGE SCALE GENOMIC DNA]</scope>
    <source>
        <strain evidence="3 5">HR1</strain>
    </source>
</reference>
<keyword evidence="5" id="KW-1185">Reference proteome</keyword>
<dbReference type="Proteomes" id="UP000615446">
    <property type="component" value="Unassembled WGS sequence"/>
</dbReference>